<evidence type="ECO:0000256" key="1">
    <source>
        <dbReference type="ARBA" id="ARBA00007628"/>
    </source>
</evidence>
<comment type="similarity">
    <text evidence="1">Belongs to the MAX family.</text>
</comment>
<feature type="compositionally biased region" description="Polar residues" evidence="12">
    <location>
        <begin position="22"/>
        <end position="32"/>
    </location>
</feature>
<dbReference type="InterPro" id="IPR011598">
    <property type="entry name" value="bHLH_dom"/>
</dbReference>
<dbReference type="Proteomes" id="UP000828390">
    <property type="component" value="Unassembled WGS sequence"/>
</dbReference>
<dbReference type="SMART" id="SM00353">
    <property type="entry name" value="HLH"/>
    <property type="match status" value="1"/>
</dbReference>
<protein>
    <recommendedName>
        <fullName evidence="2">Protein max</fullName>
    </recommendedName>
    <alternativeName>
        <fullName evidence="10">Myc-associated factor X</fullName>
    </alternativeName>
</protein>
<keyword evidence="6" id="KW-0238">DNA-binding</keyword>
<reference evidence="14" key="2">
    <citation type="submission" date="2020-11" db="EMBL/GenBank/DDBJ databases">
        <authorList>
            <person name="McCartney M.A."/>
            <person name="Auch B."/>
            <person name="Kono T."/>
            <person name="Mallez S."/>
            <person name="Becker A."/>
            <person name="Gohl D.M."/>
            <person name="Silverstein K.A.T."/>
            <person name="Koren S."/>
            <person name="Bechman K.B."/>
            <person name="Herman A."/>
            <person name="Abrahante J.E."/>
            <person name="Garbe J."/>
        </authorList>
    </citation>
    <scope>NUCLEOTIDE SEQUENCE</scope>
    <source>
        <strain evidence="14">Duluth1</strain>
        <tissue evidence="14">Whole animal</tissue>
    </source>
</reference>
<feature type="region of interest" description="Disordered" evidence="12">
    <location>
        <begin position="1"/>
        <end position="59"/>
    </location>
</feature>
<organism evidence="14 15">
    <name type="scientific">Dreissena polymorpha</name>
    <name type="common">Zebra mussel</name>
    <name type="synonym">Mytilus polymorpha</name>
    <dbReference type="NCBI Taxonomy" id="45954"/>
    <lineage>
        <taxon>Eukaryota</taxon>
        <taxon>Metazoa</taxon>
        <taxon>Spiralia</taxon>
        <taxon>Lophotrochozoa</taxon>
        <taxon>Mollusca</taxon>
        <taxon>Bivalvia</taxon>
        <taxon>Autobranchia</taxon>
        <taxon>Heteroconchia</taxon>
        <taxon>Euheterodonta</taxon>
        <taxon>Imparidentia</taxon>
        <taxon>Neoheterodontei</taxon>
        <taxon>Myida</taxon>
        <taxon>Dreissenoidea</taxon>
        <taxon>Dreissenidae</taxon>
        <taxon>Dreissena</taxon>
    </lineage>
</organism>
<keyword evidence="8" id="KW-0804">Transcription</keyword>
<dbReference type="Gene3D" id="4.10.280.10">
    <property type="entry name" value="Helix-loop-helix DNA-binding domain"/>
    <property type="match status" value="1"/>
</dbReference>
<keyword evidence="3" id="KW-0678">Repressor</keyword>
<dbReference type="GO" id="GO:0003700">
    <property type="term" value="F:DNA-binding transcription factor activity"/>
    <property type="evidence" value="ECO:0007669"/>
    <property type="project" value="TreeGrafter"/>
</dbReference>
<evidence type="ECO:0000256" key="10">
    <source>
        <dbReference type="ARBA" id="ARBA00029944"/>
    </source>
</evidence>
<dbReference type="PANTHER" id="PTHR10328:SF3">
    <property type="entry name" value="PROTEIN MAX"/>
    <property type="match status" value="1"/>
</dbReference>
<gene>
    <name evidence="14" type="ORF">DPMN_141670</name>
</gene>
<feature type="coiled-coil region" evidence="11">
    <location>
        <begin position="91"/>
        <end position="118"/>
    </location>
</feature>
<evidence type="ECO:0000313" key="14">
    <source>
        <dbReference type="EMBL" id="KAH3813218.1"/>
    </source>
</evidence>
<dbReference type="CDD" id="cd11406">
    <property type="entry name" value="bHLHzip_Max"/>
    <property type="match status" value="1"/>
</dbReference>
<feature type="compositionally biased region" description="Acidic residues" evidence="12">
    <location>
        <begin position="1"/>
        <end position="19"/>
    </location>
</feature>
<feature type="region of interest" description="Disordered" evidence="12">
    <location>
        <begin position="124"/>
        <end position="164"/>
    </location>
</feature>
<evidence type="ECO:0000256" key="8">
    <source>
        <dbReference type="ARBA" id="ARBA00023163"/>
    </source>
</evidence>
<evidence type="ECO:0000256" key="4">
    <source>
        <dbReference type="ARBA" id="ARBA00022553"/>
    </source>
</evidence>
<comment type="caution">
    <text evidence="14">The sequence shown here is derived from an EMBL/GenBank/DDBJ whole genome shotgun (WGS) entry which is preliminary data.</text>
</comment>
<dbReference type="EMBL" id="JAIWYP010000006">
    <property type="protein sequence ID" value="KAH3813218.1"/>
    <property type="molecule type" value="Genomic_DNA"/>
</dbReference>
<keyword evidence="15" id="KW-1185">Reference proteome</keyword>
<feature type="domain" description="BHLH" evidence="13">
    <location>
        <begin position="36"/>
        <end position="87"/>
    </location>
</feature>
<evidence type="ECO:0000256" key="6">
    <source>
        <dbReference type="ARBA" id="ARBA00023125"/>
    </source>
</evidence>
<keyword evidence="11" id="KW-0175">Coiled coil</keyword>
<feature type="compositionally biased region" description="Low complexity" evidence="12">
    <location>
        <begin position="126"/>
        <end position="138"/>
    </location>
</feature>
<dbReference type="PANTHER" id="PTHR10328">
    <property type="entry name" value="PROTEIN MAX MYC-ASSOCIATED FACTOR X"/>
    <property type="match status" value="1"/>
</dbReference>
<dbReference type="AlphaFoldDB" id="A0A9D4GA71"/>
<dbReference type="Pfam" id="PF00010">
    <property type="entry name" value="HLH"/>
    <property type="match status" value="1"/>
</dbReference>
<accession>A0A9D4GA71</accession>
<dbReference type="FunFam" id="4.10.280.10:FF:000023">
    <property type="entry name" value="MAX isoform 13"/>
    <property type="match status" value="1"/>
</dbReference>
<evidence type="ECO:0000313" key="15">
    <source>
        <dbReference type="Proteomes" id="UP000828390"/>
    </source>
</evidence>
<keyword evidence="4" id="KW-0597">Phosphoprotein</keyword>
<dbReference type="PROSITE" id="PS50888">
    <property type="entry name" value="BHLH"/>
    <property type="match status" value="1"/>
</dbReference>
<proteinExistence type="inferred from homology"/>
<evidence type="ECO:0000256" key="9">
    <source>
        <dbReference type="ARBA" id="ARBA00023242"/>
    </source>
</evidence>
<keyword evidence="5" id="KW-0805">Transcription regulation</keyword>
<dbReference type="GO" id="GO:0003677">
    <property type="term" value="F:DNA binding"/>
    <property type="evidence" value="ECO:0007669"/>
    <property type="project" value="UniProtKB-KW"/>
</dbReference>
<sequence>MSDEDRDVDIESDEEDEDGFNSMGTQSSTSYMTPAERRAHHNALERKRRDHIKESFTSLRDSVPQLHGEKVSRAQILKKAADYITYMRRKNHSHQQDIDELKKHNSILEQQIKSLEKAKSTGQFAVSGSVSSRSGSLSFDASGSDSEEPNGQVPVAKKIKLSLD</sequence>
<dbReference type="OrthoDB" id="8964853at2759"/>
<evidence type="ECO:0000256" key="12">
    <source>
        <dbReference type="SAM" id="MobiDB-lite"/>
    </source>
</evidence>
<dbReference type="InterPro" id="IPR036638">
    <property type="entry name" value="HLH_DNA-bd_sf"/>
</dbReference>
<keyword evidence="7" id="KW-0010">Activator</keyword>
<keyword evidence="9" id="KW-0539">Nucleus</keyword>
<evidence type="ECO:0000256" key="5">
    <source>
        <dbReference type="ARBA" id="ARBA00023015"/>
    </source>
</evidence>
<dbReference type="GO" id="GO:0045944">
    <property type="term" value="P:positive regulation of transcription by RNA polymerase II"/>
    <property type="evidence" value="ECO:0007669"/>
    <property type="project" value="TreeGrafter"/>
</dbReference>
<dbReference type="GO" id="GO:0046983">
    <property type="term" value="F:protein dimerization activity"/>
    <property type="evidence" value="ECO:0007669"/>
    <property type="project" value="InterPro"/>
</dbReference>
<evidence type="ECO:0000256" key="7">
    <source>
        <dbReference type="ARBA" id="ARBA00023159"/>
    </source>
</evidence>
<evidence type="ECO:0000256" key="11">
    <source>
        <dbReference type="SAM" id="Coils"/>
    </source>
</evidence>
<dbReference type="SUPFAM" id="SSF47459">
    <property type="entry name" value="HLH, helix-loop-helix DNA-binding domain"/>
    <property type="match status" value="1"/>
</dbReference>
<evidence type="ECO:0000256" key="2">
    <source>
        <dbReference type="ARBA" id="ARBA00017633"/>
    </source>
</evidence>
<evidence type="ECO:0000259" key="13">
    <source>
        <dbReference type="PROSITE" id="PS50888"/>
    </source>
</evidence>
<reference evidence="14" key="1">
    <citation type="journal article" date="2019" name="bioRxiv">
        <title>The Genome of the Zebra Mussel, Dreissena polymorpha: A Resource for Invasive Species Research.</title>
        <authorList>
            <person name="McCartney M.A."/>
            <person name="Auch B."/>
            <person name="Kono T."/>
            <person name="Mallez S."/>
            <person name="Zhang Y."/>
            <person name="Obille A."/>
            <person name="Becker A."/>
            <person name="Abrahante J.E."/>
            <person name="Garbe J."/>
            <person name="Badalamenti J.P."/>
            <person name="Herman A."/>
            <person name="Mangelson H."/>
            <person name="Liachko I."/>
            <person name="Sullivan S."/>
            <person name="Sone E.D."/>
            <person name="Koren S."/>
            <person name="Silverstein K.A.T."/>
            <person name="Beckman K.B."/>
            <person name="Gohl D.M."/>
        </authorList>
    </citation>
    <scope>NUCLEOTIDE SEQUENCE</scope>
    <source>
        <strain evidence="14">Duluth1</strain>
        <tissue evidence="14">Whole animal</tissue>
    </source>
</reference>
<evidence type="ECO:0000256" key="3">
    <source>
        <dbReference type="ARBA" id="ARBA00022491"/>
    </source>
</evidence>
<name>A0A9D4GA71_DREPO</name>
<dbReference type="GO" id="GO:0090575">
    <property type="term" value="C:RNA polymerase II transcription regulator complex"/>
    <property type="evidence" value="ECO:0007669"/>
    <property type="project" value="TreeGrafter"/>
</dbReference>
<feature type="compositionally biased region" description="Basic and acidic residues" evidence="12">
    <location>
        <begin position="42"/>
        <end position="54"/>
    </location>
</feature>